<protein>
    <submittedName>
        <fullName evidence="2">Uncharacterized protein</fullName>
    </submittedName>
</protein>
<evidence type="ECO:0000256" key="1">
    <source>
        <dbReference type="SAM" id="MobiDB-lite"/>
    </source>
</evidence>
<dbReference type="AlphaFoldDB" id="A1WK34"/>
<evidence type="ECO:0000313" key="3">
    <source>
        <dbReference type="Proteomes" id="UP000000374"/>
    </source>
</evidence>
<keyword evidence="3" id="KW-1185">Reference proteome</keyword>
<proteinExistence type="predicted"/>
<organism evidence="2 3">
    <name type="scientific">Verminephrobacter eiseniae (strain EF01-2)</name>
    <dbReference type="NCBI Taxonomy" id="391735"/>
    <lineage>
        <taxon>Bacteria</taxon>
        <taxon>Pseudomonadati</taxon>
        <taxon>Pseudomonadota</taxon>
        <taxon>Betaproteobacteria</taxon>
        <taxon>Burkholderiales</taxon>
        <taxon>Comamonadaceae</taxon>
        <taxon>Verminephrobacter</taxon>
    </lineage>
</organism>
<dbReference type="STRING" id="391735.Veis_2243"/>
<dbReference type="KEGG" id="vei:Veis_2243"/>
<name>A1WK34_VEREI</name>
<feature type="region of interest" description="Disordered" evidence="1">
    <location>
        <begin position="69"/>
        <end position="89"/>
    </location>
</feature>
<reference evidence="3" key="1">
    <citation type="submission" date="2006-12" db="EMBL/GenBank/DDBJ databases">
        <title>Complete sequence of chromosome 1 of Verminephrobacter eiseniae EF01-2.</title>
        <authorList>
            <person name="Copeland A."/>
            <person name="Lucas S."/>
            <person name="Lapidus A."/>
            <person name="Barry K."/>
            <person name="Detter J.C."/>
            <person name="Glavina del Rio T."/>
            <person name="Dalin E."/>
            <person name="Tice H."/>
            <person name="Pitluck S."/>
            <person name="Chertkov O."/>
            <person name="Brettin T."/>
            <person name="Bruce D."/>
            <person name="Han C."/>
            <person name="Tapia R."/>
            <person name="Gilna P."/>
            <person name="Schmutz J."/>
            <person name="Larimer F."/>
            <person name="Land M."/>
            <person name="Hauser L."/>
            <person name="Kyrpides N."/>
            <person name="Kim E."/>
            <person name="Stahl D."/>
            <person name="Richardson P."/>
        </authorList>
    </citation>
    <scope>NUCLEOTIDE SEQUENCE [LARGE SCALE GENOMIC DNA]</scope>
    <source>
        <strain evidence="3">EF01-2</strain>
    </source>
</reference>
<accession>A1WK34</accession>
<dbReference type="HOGENOM" id="CLU_2453785_0_0_4"/>
<dbReference type="Proteomes" id="UP000000374">
    <property type="component" value="Chromosome"/>
</dbReference>
<evidence type="ECO:0000313" key="2">
    <source>
        <dbReference type="EMBL" id="ABM57991.1"/>
    </source>
</evidence>
<dbReference type="EMBL" id="CP000542">
    <property type="protein sequence ID" value="ABM57991.1"/>
    <property type="molecule type" value="Genomic_DNA"/>
</dbReference>
<gene>
    <name evidence="2" type="ordered locus">Veis_2243</name>
</gene>
<sequence>MIWCDLVTLETAVECARVRRHRRSRHDAATLRPAGRKKEQRSMALPAAMPSGAWRSYLIGASPRRGEIPSTCGLRDAGERSTAVSGVAG</sequence>